<gene>
    <name evidence="1" type="ORF">Nepgr_031831</name>
</gene>
<protein>
    <submittedName>
        <fullName evidence="1">Uncharacterized protein</fullName>
    </submittedName>
</protein>
<dbReference type="AlphaFoldDB" id="A0AAD3THG7"/>
<reference evidence="1" key="1">
    <citation type="submission" date="2023-05" db="EMBL/GenBank/DDBJ databases">
        <title>Nepenthes gracilis genome sequencing.</title>
        <authorList>
            <person name="Fukushima K."/>
        </authorList>
    </citation>
    <scope>NUCLEOTIDE SEQUENCE</scope>
    <source>
        <strain evidence="1">SING2019-196</strain>
    </source>
</reference>
<proteinExistence type="predicted"/>
<comment type="caution">
    <text evidence="1">The sequence shown here is derived from an EMBL/GenBank/DDBJ whole genome shotgun (WGS) entry which is preliminary data.</text>
</comment>
<keyword evidence="2" id="KW-1185">Reference proteome</keyword>
<sequence>MSHSFSERCMEMEKEMEMDGLKMDCRIFVKGGLINQWLGHVGWENIGSRFICNDETDVAMLMGYPSPYNNHGNQSLKILGFVSYQNQPIPSIIQGHGCQGVRHDPISSVARRSGSLFSRYVRLTPLYPGVTKYNPSRPSSEATASSQLIRKLHPQVATTEIACFEAITSTAISCGLAKYQNYSNTACLEGNTSLFRPHDYGGLIHEFSISGDHPYHKFCYKFTQNVMSAMFIFHKMLLG</sequence>
<dbReference type="EMBL" id="BSYO01000037">
    <property type="protein sequence ID" value="GMH29988.1"/>
    <property type="molecule type" value="Genomic_DNA"/>
</dbReference>
<evidence type="ECO:0000313" key="2">
    <source>
        <dbReference type="Proteomes" id="UP001279734"/>
    </source>
</evidence>
<dbReference type="Proteomes" id="UP001279734">
    <property type="component" value="Unassembled WGS sequence"/>
</dbReference>
<name>A0AAD3THG7_NEPGR</name>
<evidence type="ECO:0000313" key="1">
    <source>
        <dbReference type="EMBL" id="GMH29988.1"/>
    </source>
</evidence>
<accession>A0AAD3THG7</accession>
<organism evidence="1 2">
    <name type="scientific">Nepenthes gracilis</name>
    <name type="common">Slender pitcher plant</name>
    <dbReference type="NCBI Taxonomy" id="150966"/>
    <lineage>
        <taxon>Eukaryota</taxon>
        <taxon>Viridiplantae</taxon>
        <taxon>Streptophyta</taxon>
        <taxon>Embryophyta</taxon>
        <taxon>Tracheophyta</taxon>
        <taxon>Spermatophyta</taxon>
        <taxon>Magnoliopsida</taxon>
        <taxon>eudicotyledons</taxon>
        <taxon>Gunneridae</taxon>
        <taxon>Pentapetalae</taxon>
        <taxon>Caryophyllales</taxon>
        <taxon>Nepenthaceae</taxon>
        <taxon>Nepenthes</taxon>
    </lineage>
</organism>